<name>A0A511XIS5_9PROT</name>
<keyword evidence="3" id="KW-1185">Reference proteome</keyword>
<organism evidence="2 3">
    <name type="scientific">Acetobacter oeni</name>
    <dbReference type="NCBI Taxonomy" id="304077"/>
    <lineage>
        <taxon>Bacteria</taxon>
        <taxon>Pseudomonadati</taxon>
        <taxon>Pseudomonadota</taxon>
        <taxon>Alphaproteobacteria</taxon>
        <taxon>Acetobacterales</taxon>
        <taxon>Acetobacteraceae</taxon>
        <taxon>Acetobacter</taxon>
    </lineage>
</organism>
<feature type="compositionally biased region" description="Basic and acidic residues" evidence="1">
    <location>
        <begin position="45"/>
        <end position="67"/>
    </location>
</feature>
<sequence>MLTGLNWVARSHKGVWQQGAAADNQPHRPGCARDADPSGGLLSHRPPEGSEAVRRRDVRAGGTKRSDAGRLAWEVCTEIFENMLIPFG</sequence>
<accession>A0A511XIS5</accession>
<evidence type="ECO:0000313" key="3">
    <source>
        <dbReference type="Proteomes" id="UP000321746"/>
    </source>
</evidence>
<dbReference type="EMBL" id="BJYG01000011">
    <property type="protein sequence ID" value="GEN62846.1"/>
    <property type="molecule type" value="Genomic_DNA"/>
</dbReference>
<dbReference type="AlphaFoldDB" id="A0A511XIS5"/>
<evidence type="ECO:0000313" key="2">
    <source>
        <dbReference type="EMBL" id="GEN62846.1"/>
    </source>
</evidence>
<feature type="region of interest" description="Disordered" evidence="1">
    <location>
        <begin position="16"/>
        <end position="67"/>
    </location>
</feature>
<proteinExistence type="predicted"/>
<dbReference type="Proteomes" id="UP000321746">
    <property type="component" value="Unassembled WGS sequence"/>
</dbReference>
<evidence type="ECO:0000256" key="1">
    <source>
        <dbReference type="SAM" id="MobiDB-lite"/>
    </source>
</evidence>
<reference evidence="2 3" key="1">
    <citation type="submission" date="2019-07" db="EMBL/GenBank/DDBJ databases">
        <title>Whole genome shotgun sequence of Acetobacter oeni NBRC 105207.</title>
        <authorList>
            <person name="Hosoyama A."/>
            <person name="Uohara A."/>
            <person name="Ohji S."/>
            <person name="Ichikawa N."/>
        </authorList>
    </citation>
    <scope>NUCLEOTIDE SEQUENCE [LARGE SCALE GENOMIC DNA]</scope>
    <source>
        <strain evidence="2 3">NBRC 105207</strain>
    </source>
</reference>
<gene>
    <name evidence="2" type="ORF">AOE01nite_10700</name>
</gene>
<comment type="caution">
    <text evidence="2">The sequence shown here is derived from an EMBL/GenBank/DDBJ whole genome shotgun (WGS) entry which is preliminary data.</text>
</comment>
<protein>
    <submittedName>
        <fullName evidence="2">Uncharacterized protein</fullName>
    </submittedName>
</protein>